<dbReference type="InterPro" id="IPR000175">
    <property type="entry name" value="Na/ntran_symport"/>
</dbReference>
<keyword evidence="2" id="KW-0813">Transport</keyword>
<dbReference type="PANTHER" id="PTHR42948:SF1">
    <property type="entry name" value="TRANSPORTER"/>
    <property type="match status" value="1"/>
</dbReference>
<feature type="transmembrane region" description="Helical" evidence="6">
    <location>
        <begin position="354"/>
        <end position="374"/>
    </location>
</feature>
<evidence type="ECO:0000256" key="1">
    <source>
        <dbReference type="ARBA" id="ARBA00004141"/>
    </source>
</evidence>
<feature type="transmembrane region" description="Helical" evidence="6">
    <location>
        <begin position="287"/>
        <end position="312"/>
    </location>
</feature>
<dbReference type="InterPro" id="IPR037272">
    <property type="entry name" value="SNS_sf"/>
</dbReference>
<dbReference type="Proteomes" id="UP000199006">
    <property type="component" value="Unassembled WGS sequence"/>
</dbReference>
<evidence type="ECO:0000313" key="7">
    <source>
        <dbReference type="EMBL" id="SFL19418.1"/>
    </source>
</evidence>
<dbReference type="GO" id="GO:0016020">
    <property type="term" value="C:membrane"/>
    <property type="evidence" value="ECO:0007669"/>
    <property type="project" value="UniProtKB-SubCell"/>
</dbReference>
<protein>
    <submittedName>
        <fullName evidence="7">Neurotransmitter:Na+ symporter, NSS family</fullName>
    </submittedName>
</protein>
<feature type="transmembrane region" description="Helical" evidence="6">
    <location>
        <begin position="324"/>
        <end position="342"/>
    </location>
</feature>
<evidence type="ECO:0000313" key="8">
    <source>
        <dbReference type="Proteomes" id="UP000199006"/>
    </source>
</evidence>
<evidence type="ECO:0000256" key="5">
    <source>
        <dbReference type="ARBA" id="ARBA00023136"/>
    </source>
</evidence>
<feature type="transmembrane region" description="Helical" evidence="6">
    <location>
        <begin position="152"/>
        <end position="173"/>
    </location>
</feature>
<proteinExistence type="predicted"/>
<sequence length="458" mass="51495">MAAGTGNIWRFPRVAVQNGGGSFIIAWLVALFVWSIPLLIAEMVIGKKTRLGTIKAFTQMGASKYSKFFGSWITWVCIAIMSYYSVVMGWTIKYFILSLTNNLTTNTSFIWSTFINSPNQTISFHFLAVLLCVFVVYKGITNGIEKVTKFLIPTLFIILIVCAVRALLLPNSIKGINYLFTFKLQELLNPKLWLEAFTQSAWSTGAGWGFIITYAIYTKKNSDIAVNCFITGISNNLVSIIAALGIIPTIFALSSQQAAMEAINSSNTGLAFIYYPKLFPTMVGGKWLAILFFLAMVMASLTSIIAMFEVAVKNLMDYGVSRKKAAVITGIVAFLLGLPSAYNIEILNNQDFVWGVGLLVSGLFVSLTIIKYGAEKIRNNEINTEYSQLYIGSWWTKFIKLIPIIFIFIFGWWIWQSIIWYPGNWWNPFAVYSLGSIIFQFIIVYLLILLINKLKFIN</sequence>
<evidence type="ECO:0000256" key="4">
    <source>
        <dbReference type="ARBA" id="ARBA00022989"/>
    </source>
</evidence>
<dbReference type="SUPFAM" id="SSF161070">
    <property type="entry name" value="SNF-like"/>
    <property type="match status" value="1"/>
</dbReference>
<dbReference type="PANTHER" id="PTHR42948">
    <property type="entry name" value="TRANSPORTER"/>
    <property type="match status" value="1"/>
</dbReference>
<feature type="transmembrane region" description="Helical" evidence="6">
    <location>
        <begin position="72"/>
        <end position="96"/>
    </location>
</feature>
<evidence type="ECO:0000256" key="2">
    <source>
        <dbReference type="ARBA" id="ARBA00022448"/>
    </source>
</evidence>
<feature type="transmembrane region" description="Helical" evidence="6">
    <location>
        <begin position="430"/>
        <end position="451"/>
    </location>
</feature>
<keyword evidence="8" id="KW-1185">Reference proteome</keyword>
<dbReference type="CDD" id="cd10336">
    <property type="entry name" value="SLC6sbd_Tyt1-Like"/>
    <property type="match status" value="1"/>
</dbReference>
<feature type="transmembrane region" description="Helical" evidence="6">
    <location>
        <begin position="224"/>
        <end position="251"/>
    </location>
</feature>
<dbReference type="STRING" id="29563.SAMN02983006_00456"/>
<dbReference type="InterPro" id="IPR047218">
    <property type="entry name" value="YocR/YhdH-like"/>
</dbReference>
<comment type="subcellular location">
    <subcellularLocation>
        <location evidence="1">Membrane</location>
        <topology evidence="1">Multi-pass membrane protein</topology>
    </subcellularLocation>
</comment>
<feature type="transmembrane region" description="Helical" evidence="6">
    <location>
        <begin position="394"/>
        <end position="415"/>
    </location>
</feature>
<organism evidence="7 8">
    <name type="scientific">Halanaerobium salsuginis</name>
    <dbReference type="NCBI Taxonomy" id="29563"/>
    <lineage>
        <taxon>Bacteria</taxon>
        <taxon>Bacillati</taxon>
        <taxon>Bacillota</taxon>
        <taxon>Clostridia</taxon>
        <taxon>Halanaerobiales</taxon>
        <taxon>Halanaerobiaceae</taxon>
        <taxon>Halanaerobium</taxon>
    </lineage>
</organism>
<keyword evidence="4 6" id="KW-1133">Transmembrane helix</keyword>
<dbReference type="NCBIfam" id="NF037979">
    <property type="entry name" value="Na_transp"/>
    <property type="match status" value="1"/>
</dbReference>
<feature type="transmembrane region" description="Helical" evidence="6">
    <location>
        <begin position="20"/>
        <end position="41"/>
    </location>
</feature>
<dbReference type="PROSITE" id="PS50267">
    <property type="entry name" value="NA_NEUROTRAN_SYMP_3"/>
    <property type="match status" value="1"/>
</dbReference>
<dbReference type="AlphaFoldDB" id="A0A1I4FNC8"/>
<reference evidence="7 8" key="1">
    <citation type="submission" date="2016-10" db="EMBL/GenBank/DDBJ databases">
        <authorList>
            <person name="de Groot N.N."/>
        </authorList>
    </citation>
    <scope>NUCLEOTIDE SEQUENCE [LARGE SCALE GENOMIC DNA]</scope>
    <source>
        <strain evidence="7 8">ATCC 51327</strain>
    </source>
</reference>
<accession>A0A1I4FNC8</accession>
<dbReference type="EMBL" id="FOTI01000003">
    <property type="protein sequence ID" value="SFL19418.1"/>
    <property type="molecule type" value="Genomic_DNA"/>
</dbReference>
<evidence type="ECO:0000256" key="3">
    <source>
        <dbReference type="ARBA" id="ARBA00022692"/>
    </source>
</evidence>
<evidence type="ECO:0000256" key="6">
    <source>
        <dbReference type="SAM" id="Phobius"/>
    </source>
</evidence>
<keyword evidence="3 6" id="KW-0812">Transmembrane</keyword>
<dbReference type="OrthoDB" id="9762833at2"/>
<dbReference type="Pfam" id="PF00209">
    <property type="entry name" value="SNF"/>
    <property type="match status" value="2"/>
</dbReference>
<name>A0A1I4FNC8_9FIRM</name>
<feature type="transmembrane region" description="Helical" evidence="6">
    <location>
        <begin position="122"/>
        <end position="140"/>
    </location>
</feature>
<keyword evidence="5 6" id="KW-0472">Membrane</keyword>
<gene>
    <name evidence="7" type="ORF">SAMN02983006_00456</name>
</gene>
<feature type="transmembrane region" description="Helical" evidence="6">
    <location>
        <begin position="193"/>
        <end position="217"/>
    </location>
</feature>